<evidence type="ECO:0000256" key="1">
    <source>
        <dbReference type="SAM" id="Coils"/>
    </source>
</evidence>
<protein>
    <submittedName>
        <fullName evidence="2">Uncharacterized protein</fullName>
    </submittedName>
</protein>
<reference evidence="2 3" key="1">
    <citation type="journal article" date="2019" name="Gigascience">
        <title>Whole-genome sequence of the oriental lung fluke Paragonimus westermani.</title>
        <authorList>
            <person name="Oey H."/>
            <person name="Zakrzewski M."/>
            <person name="Narain K."/>
            <person name="Devi K.R."/>
            <person name="Agatsuma T."/>
            <person name="Nawaratna S."/>
            <person name="Gobert G.N."/>
            <person name="Jones M.K."/>
            <person name="Ragan M.A."/>
            <person name="McManus D.P."/>
            <person name="Krause L."/>
        </authorList>
    </citation>
    <scope>NUCLEOTIDE SEQUENCE [LARGE SCALE GENOMIC DNA]</scope>
    <source>
        <strain evidence="2 3">IND2009</strain>
    </source>
</reference>
<evidence type="ECO:0000313" key="3">
    <source>
        <dbReference type="Proteomes" id="UP000324629"/>
    </source>
</evidence>
<dbReference type="Proteomes" id="UP000324629">
    <property type="component" value="Unassembled WGS sequence"/>
</dbReference>
<dbReference type="AlphaFoldDB" id="A0A5J4NW41"/>
<proteinExistence type="predicted"/>
<keyword evidence="1" id="KW-0175">Coiled coil</keyword>
<keyword evidence="3" id="KW-1185">Reference proteome</keyword>
<feature type="coiled-coil region" evidence="1">
    <location>
        <begin position="71"/>
        <end position="131"/>
    </location>
</feature>
<evidence type="ECO:0000313" key="2">
    <source>
        <dbReference type="EMBL" id="KAA3679741.1"/>
    </source>
</evidence>
<dbReference type="EMBL" id="QNGE01000645">
    <property type="protein sequence ID" value="KAA3679741.1"/>
    <property type="molecule type" value="Genomic_DNA"/>
</dbReference>
<sequence length="201" mass="23160">MNDRHVIVHKSPHSSMGKSQGICLDDEQLHVTPESLTYRPKFPLPEELRNLSRCQTVCQYCGVSYLVLSEIKRLEECLSRLQTESTDLQVKVQFYEEEFSKRLNDGLGVRLEANQNELNALRTQLNNASKDTLHAQHTFREMQAKQETEREIWEQERGSLRGELASSLLNQLTYGDVNGQQYINSFGKQLTDYGSCFQNVD</sequence>
<gene>
    <name evidence="2" type="ORF">DEA37_0011033</name>
</gene>
<organism evidence="2 3">
    <name type="scientific">Paragonimus westermani</name>
    <dbReference type="NCBI Taxonomy" id="34504"/>
    <lineage>
        <taxon>Eukaryota</taxon>
        <taxon>Metazoa</taxon>
        <taxon>Spiralia</taxon>
        <taxon>Lophotrochozoa</taxon>
        <taxon>Platyhelminthes</taxon>
        <taxon>Trematoda</taxon>
        <taxon>Digenea</taxon>
        <taxon>Plagiorchiida</taxon>
        <taxon>Troglotremata</taxon>
        <taxon>Troglotrematidae</taxon>
        <taxon>Paragonimus</taxon>
    </lineage>
</organism>
<accession>A0A5J4NW41</accession>
<name>A0A5J4NW41_9TREM</name>
<comment type="caution">
    <text evidence="2">The sequence shown here is derived from an EMBL/GenBank/DDBJ whole genome shotgun (WGS) entry which is preliminary data.</text>
</comment>